<keyword evidence="1" id="KW-0479">Metal-binding</keyword>
<dbReference type="InterPro" id="IPR001878">
    <property type="entry name" value="Znf_CCHC"/>
</dbReference>
<dbReference type="PANTHER" id="PTHR31973">
    <property type="entry name" value="POLYPROTEIN, PUTATIVE-RELATED"/>
    <property type="match status" value="1"/>
</dbReference>
<comment type="caution">
    <text evidence="7">The sequence shown here is derived from an EMBL/GenBank/DDBJ whole genome shotgun (WGS) entry which is preliminary data.</text>
</comment>
<dbReference type="InterPro" id="IPR006564">
    <property type="entry name" value="Znf_PMZ"/>
</dbReference>
<gene>
    <name evidence="7" type="ORF">E5676_scaffold265G00780</name>
</gene>
<sequence length="328" mass="37749">MQASSIVISNCLIDDFIFMSTDRSIPKEIVHKARTNLGVSISYQKVWRAKEHMVKILHGDIVESYTLIPRFFDKLVESNPGTCTALEMDDCGHFKFCFMAFGASIQGWHLSIPKGVLRVFPDVEYCVCTKHLLSNLKLHFKDPLLDKYFFSCAYAYIVEEFEYHMRCMESVCSNIKDYLSSVGFEKWSRVDPISTTEYQVTNGNQQFIVKLNVECCSCRVWDVEEIPCAHALVVLRMLNLDTYSYVSEFYYRETLSETYNGCIQPVGSHFDWRVVDSVMKILPPVFKRQAGRPGKQRIPSVEEFNSSTKCSNCNRKGHNSRTCKQGKV</sequence>
<evidence type="ECO:0000259" key="6">
    <source>
        <dbReference type="PROSITE" id="PS50966"/>
    </source>
</evidence>
<evidence type="ECO:0000256" key="4">
    <source>
        <dbReference type="PROSITE-ProRule" id="PRU00047"/>
    </source>
</evidence>
<dbReference type="PANTHER" id="PTHR31973:SF113">
    <property type="entry name" value="PROTEIN FAR1-RELATED SEQUENCE 5-LIKE"/>
    <property type="match status" value="1"/>
</dbReference>
<dbReference type="SMART" id="SM00575">
    <property type="entry name" value="ZnF_PMZ"/>
    <property type="match status" value="1"/>
</dbReference>
<dbReference type="GO" id="GO:0003676">
    <property type="term" value="F:nucleic acid binding"/>
    <property type="evidence" value="ECO:0007669"/>
    <property type="project" value="InterPro"/>
</dbReference>
<dbReference type="PROSITE" id="PS50158">
    <property type="entry name" value="ZF_CCHC"/>
    <property type="match status" value="1"/>
</dbReference>
<evidence type="ECO:0000313" key="8">
    <source>
        <dbReference type="Proteomes" id="UP000321947"/>
    </source>
</evidence>
<keyword evidence="2 4" id="KW-0863">Zinc-finger</keyword>
<evidence type="ECO:0000256" key="3">
    <source>
        <dbReference type="ARBA" id="ARBA00022833"/>
    </source>
</evidence>
<evidence type="ECO:0000313" key="7">
    <source>
        <dbReference type="EMBL" id="TYK07957.1"/>
    </source>
</evidence>
<dbReference type="AlphaFoldDB" id="A0A5D3C7L7"/>
<dbReference type="PROSITE" id="PS50966">
    <property type="entry name" value="ZF_SWIM"/>
    <property type="match status" value="1"/>
</dbReference>
<dbReference type="InterPro" id="IPR007527">
    <property type="entry name" value="Znf_SWIM"/>
</dbReference>
<dbReference type="Proteomes" id="UP000321947">
    <property type="component" value="Unassembled WGS sequence"/>
</dbReference>
<keyword evidence="3" id="KW-0862">Zinc</keyword>
<dbReference type="GO" id="GO:0008270">
    <property type="term" value="F:zinc ion binding"/>
    <property type="evidence" value="ECO:0007669"/>
    <property type="project" value="UniProtKB-KW"/>
</dbReference>
<reference evidence="7 8" key="1">
    <citation type="submission" date="2019-08" db="EMBL/GenBank/DDBJ databases">
        <title>Draft genome sequences of two oriental melons (Cucumis melo L. var makuwa).</title>
        <authorList>
            <person name="Kwon S.-Y."/>
        </authorList>
    </citation>
    <scope>NUCLEOTIDE SEQUENCE [LARGE SCALE GENOMIC DNA]</scope>
    <source>
        <strain evidence="8">cv. Chang Bougi</strain>
        <tissue evidence="7">Leaf</tissue>
    </source>
</reference>
<accession>A0A5D3C7L7</accession>
<dbReference type="Pfam" id="PF04434">
    <property type="entry name" value="SWIM"/>
    <property type="match status" value="1"/>
</dbReference>
<dbReference type="EMBL" id="SSTD01012952">
    <property type="protein sequence ID" value="TYK07957.1"/>
    <property type="molecule type" value="Genomic_DNA"/>
</dbReference>
<evidence type="ECO:0000256" key="1">
    <source>
        <dbReference type="ARBA" id="ARBA00022723"/>
    </source>
</evidence>
<name>A0A5D3C7L7_CUCMM</name>
<feature type="domain" description="CCHC-type" evidence="5">
    <location>
        <begin position="309"/>
        <end position="325"/>
    </location>
</feature>
<protein>
    <recommendedName>
        <fullName evidence="9">SWIM-type domain-containing protein</fullName>
    </recommendedName>
</protein>
<evidence type="ECO:0000256" key="2">
    <source>
        <dbReference type="ARBA" id="ARBA00022771"/>
    </source>
</evidence>
<organism evidence="7 8">
    <name type="scientific">Cucumis melo var. makuwa</name>
    <name type="common">Oriental melon</name>
    <dbReference type="NCBI Taxonomy" id="1194695"/>
    <lineage>
        <taxon>Eukaryota</taxon>
        <taxon>Viridiplantae</taxon>
        <taxon>Streptophyta</taxon>
        <taxon>Embryophyta</taxon>
        <taxon>Tracheophyta</taxon>
        <taxon>Spermatophyta</taxon>
        <taxon>Magnoliopsida</taxon>
        <taxon>eudicotyledons</taxon>
        <taxon>Gunneridae</taxon>
        <taxon>Pentapetalae</taxon>
        <taxon>rosids</taxon>
        <taxon>fabids</taxon>
        <taxon>Cucurbitales</taxon>
        <taxon>Cucurbitaceae</taxon>
        <taxon>Benincaseae</taxon>
        <taxon>Cucumis</taxon>
    </lineage>
</organism>
<evidence type="ECO:0000259" key="5">
    <source>
        <dbReference type="PROSITE" id="PS50158"/>
    </source>
</evidence>
<feature type="domain" description="SWIM-type" evidence="6">
    <location>
        <begin position="207"/>
        <end position="239"/>
    </location>
</feature>
<proteinExistence type="predicted"/>
<evidence type="ECO:0008006" key="9">
    <source>
        <dbReference type="Google" id="ProtNLM"/>
    </source>
</evidence>